<accession>A0A3M7PIA3</accession>
<dbReference type="Proteomes" id="UP000276133">
    <property type="component" value="Unassembled WGS sequence"/>
</dbReference>
<reference evidence="1 2" key="1">
    <citation type="journal article" date="2018" name="Sci. Rep.">
        <title>Genomic signatures of local adaptation to the degree of environmental predictability in rotifers.</title>
        <authorList>
            <person name="Franch-Gras L."/>
            <person name="Hahn C."/>
            <person name="Garcia-Roger E.M."/>
            <person name="Carmona M.J."/>
            <person name="Serra M."/>
            <person name="Gomez A."/>
        </authorList>
    </citation>
    <scope>NUCLEOTIDE SEQUENCE [LARGE SCALE GENOMIC DNA]</scope>
    <source>
        <strain evidence="1">HYR1</strain>
    </source>
</reference>
<evidence type="ECO:0000313" key="1">
    <source>
        <dbReference type="EMBL" id="RMZ98799.1"/>
    </source>
</evidence>
<keyword evidence="2" id="KW-1185">Reference proteome</keyword>
<gene>
    <name evidence="1" type="ORF">BpHYR1_026411</name>
</gene>
<comment type="caution">
    <text evidence="1">The sequence shown here is derived from an EMBL/GenBank/DDBJ whole genome shotgun (WGS) entry which is preliminary data.</text>
</comment>
<dbReference type="EMBL" id="REGN01010554">
    <property type="protein sequence ID" value="RMZ98799.1"/>
    <property type="molecule type" value="Genomic_DNA"/>
</dbReference>
<name>A0A3M7PIA3_BRAPC</name>
<dbReference type="AlphaFoldDB" id="A0A3M7PIA3"/>
<organism evidence="1 2">
    <name type="scientific">Brachionus plicatilis</name>
    <name type="common">Marine rotifer</name>
    <name type="synonym">Brachionus muelleri</name>
    <dbReference type="NCBI Taxonomy" id="10195"/>
    <lineage>
        <taxon>Eukaryota</taxon>
        <taxon>Metazoa</taxon>
        <taxon>Spiralia</taxon>
        <taxon>Gnathifera</taxon>
        <taxon>Rotifera</taxon>
        <taxon>Eurotatoria</taxon>
        <taxon>Monogononta</taxon>
        <taxon>Pseudotrocha</taxon>
        <taxon>Ploima</taxon>
        <taxon>Brachionidae</taxon>
        <taxon>Brachionus</taxon>
    </lineage>
</organism>
<evidence type="ECO:0000313" key="2">
    <source>
        <dbReference type="Proteomes" id="UP000276133"/>
    </source>
</evidence>
<proteinExistence type="predicted"/>
<sequence length="60" mass="7409">METLKPTKIFVRRSPDWHEPSFKLSKSRNYFIFIDTRRLNNRTIFMRKSRSIKFSIMKNI</sequence>
<protein>
    <submittedName>
        <fullName evidence="1">Uncharacterized protein</fullName>
    </submittedName>
</protein>